<comment type="caution">
    <text evidence="1">The sequence shown here is derived from an EMBL/GenBank/DDBJ whole genome shotgun (WGS) entry which is preliminary data.</text>
</comment>
<accession>A0AAD3WUW8</accession>
<dbReference type="Proteomes" id="UP000480943">
    <property type="component" value="Unassembled WGS sequence"/>
</dbReference>
<dbReference type="InterPro" id="IPR005358">
    <property type="entry name" value="Puta_zinc/iron-chelating_dom"/>
</dbReference>
<dbReference type="RefSeq" id="WP_106261269.1">
    <property type="nucleotide sequence ID" value="NZ_CP065043.1"/>
</dbReference>
<dbReference type="AlphaFoldDB" id="A0AAD3WUW8"/>
<proteinExistence type="predicted"/>
<reference evidence="1 2" key="1">
    <citation type="submission" date="2019-09" db="EMBL/GenBank/DDBJ databases">
        <title>Photobacterium damselae subsp. damselae CDC-2227-81, a human clinical isolate.</title>
        <authorList>
            <person name="Osorio C.R."/>
        </authorList>
    </citation>
    <scope>NUCLEOTIDE SEQUENCE [LARGE SCALE GENOMIC DNA]</scope>
    <source>
        <strain evidence="1 2">CDC-2227-81</strain>
    </source>
</reference>
<evidence type="ECO:0000313" key="2">
    <source>
        <dbReference type="Proteomes" id="UP000480943"/>
    </source>
</evidence>
<name>A0AAD3WUW8_PHODD</name>
<sequence length="96" mass="11204">MTDTSSLYFPCNGCGKCCSNVHLSEQTWFLDRGDGICKHLDTVTRQCQIYEKRPDICRVALQFKHHYANQYSWDDFVSLNLIICEQLPDRIKQEPS</sequence>
<gene>
    <name evidence="1" type="ORF">F6450_11470</name>
</gene>
<evidence type="ECO:0000313" key="1">
    <source>
        <dbReference type="EMBL" id="KAB1180237.1"/>
    </source>
</evidence>
<protein>
    <submittedName>
        <fullName evidence="1">YkgJ family cysteine cluster protein</fullName>
    </submittedName>
</protein>
<dbReference type="Pfam" id="PF03692">
    <property type="entry name" value="CxxCxxCC"/>
    <property type="match status" value="1"/>
</dbReference>
<organism evidence="1 2">
    <name type="scientific">Photobacterium damselae subsp. damselae</name>
    <name type="common">Listonella damsela</name>
    <dbReference type="NCBI Taxonomy" id="85581"/>
    <lineage>
        <taxon>Bacteria</taxon>
        <taxon>Pseudomonadati</taxon>
        <taxon>Pseudomonadota</taxon>
        <taxon>Gammaproteobacteria</taxon>
        <taxon>Vibrionales</taxon>
        <taxon>Vibrionaceae</taxon>
        <taxon>Photobacterium</taxon>
    </lineage>
</organism>
<dbReference type="EMBL" id="VZUQ01000066">
    <property type="protein sequence ID" value="KAB1180237.1"/>
    <property type="molecule type" value="Genomic_DNA"/>
</dbReference>